<organism evidence="1">
    <name type="scientific">marine sediment metagenome</name>
    <dbReference type="NCBI Taxonomy" id="412755"/>
    <lineage>
        <taxon>unclassified sequences</taxon>
        <taxon>metagenomes</taxon>
        <taxon>ecological metagenomes</taxon>
    </lineage>
</organism>
<reference evidence="1" key="1">
    <citation type="journal article" date="2014" name="Front. Microbiol.">
        <title>High frequency of phylogenetically diverse reductive dehalogenase-homologous genes in deep subseafloor sedimentary metagenomes.</title>
        <authorList>
            <person name="Kawai M."/>
            <person name="Futagami T."/>
            <person name="Toyoda A."/>
            <person name="Takaki Y."/>
            <person name="Nishi S."/>
            <person name="Hori S."/>
            <person name="Arai W."/>
            <person name="Tsubouchi T."/>
            <person name="Morono Y."/>
            <person name="Uchiyama I."/>
            <person name="Ito T."/>
            <person name="Fujiyama A."/>
            <person name="Inagaki F."/>
            <person name="Takami H."/>
        </authorList>
    </citation>
    <scope>NUCLEOTIDE SEQUENCE</scope>
    <source>
        <strain evidence="1">Expedition CK06-06</strain>
    </source>
</reference>
<feature type="non-terminal residue" evidence="1">
    <location>
        <position position="1"/>
    </location>
</feature>
<dbReference type="AlphaFoldDB" id="X0SZ77"/>
<dbReference type="EMBL" id="BARS01016317">
    <property type="protein sequence ID" value="GAF86473.1"/>
    <property type="molecule type" value="Genomic_DNA"/>
</dbReference>
<gene>
    <name evidence="1" type="ORF">S01H1_26869</name>
</gene>
<proteinExistence type="predicted"/>
<evidence type="ECO:0000313" key="1">
    <source>
        <dbReference type="EMBL" id="GAF86473.1"/>
    </source>
</evidence>
<sequence length="279" mass="31440">YNPSLYKELPFEASFIPFVNDSGKYVPWMNIALPTQELFLDKNLPQGKKTFNLHIWISDTQTGEKGFGGTIDLPIKINPSFMDYARSVSHVSFHFKGPELAFRPSFYQTVFALADPETDEVGTWESVLPLPEFKDFEEGAIINCVLGKVVQNPEKAKSSFALSKKDGSLEYEGIKFFPKIIDSFAQEESSAVFLQVYMPQGKQDIHPEISIVGEDEIPYPVEASVTAESWNNKIKIWSGIFHVDLSIAFPGDNMLIIEYPGAEEDSPLKRELKVTVLEE</sequence>
<name>X0SZ77_9ZZZZ</name>
<accession>X0SZ77</accession>
<protein>
    <submittedName>
        <fullName evidence="1">Uncharacterized protein</fullName>
    </submittedName>
</protein>
<comment type="caution">
    <text evidence="1">The sequence shown here is derived from an EMBL/GenBank/DDBJ whole genome shotgun (WGS) entry which is preliminary data.</text>
</comment>